<gene>
    <name evidence="7" type="primary">nnrU</name>
    <name evidence="7" type="ORF">GCM10011614_17990</name>
</gene>
<dbReference type="GO" id="GO:0016020">
    <property type="term" value="C:membrane"/>
    <property type="evidence" value="ECO:0007669"/>
    <property type="project" value="UniProtKB-SubCell"/>
</dbReference>
<feature type="transmembrane region" description="Helical" evidence="5">
    <location>
        <begin position="180"/>
        <end position="203"/>
    </location>
</feature>
<feature type="transmembrane region" description="Helical" evidence="5">
    <location>
        <begin position="37"/>
        <end position="59"/>
    </location>
</feature>
<feature type="transmembrane region" description="Helical" evidence="5">
    <location>
        <begin position="142"/>
        <end position="159"/>
    </location>
</feature>
<dbReference type="AlphaFoldDB" id="A0A918PET8"/>
<reference evidence="7" key="1">
    <citation type="journal article" date="2014" name="Int. J. Syst. Evol. Microbiol.">
        <title>Complete genome sequence of Corynebacterium casei LMG S-19264T (=DSM 44701T), isolated from a smear-ripened cheese.</title>
        <authorList>
            <consortium name="US DOE Joint Genome Institute (JGI-PGF)"/>
            <person name="Walter F."/>
            <person name="Albersmeier A."/>
            <person name="Kalinowski J."/>
            <person name="Ruckert C."/>
        </authorList>
    </citation>
    <scope>NUCLEOTIDE SEQUENCE</scope>
    <source>
        <strain evidence="7">KCTC 32255</strain>
    </source>
</reference>
<dbReference type="Proteomes" id="UP000648075">
    <property type="component" value="Unassembled WGS sequence"/>
</dbReference>
<comment type="caution">
    <text evidence="7">The sequence shown here is derived from an EMBL/GenBank/DDBJ whole genome shotgun (WGS) entry which is preliminary data.</text>
</comment>
<dbReference type="Gene3D" id="1.20.120.1630">
    <property type="match status" value="1"/>
</dbReference>
<dbReference type="InterPro" id="IPR009915">
    <property type="entry name" value="NnrU_dom"/>
</dbReference>
<evidence type="ECO:0000256" key="5">
    <source>
        <dbReference type="SAM" id="Phobius"/>
    </source>
</evidence>
<evidence type="ECO:0000256" key="3">
    <source>
        <dbReference type="ARBA" id="ARBA00022989"/>
    </source>
</evidence>
<evidence type="ECO:0000256" key="4">
    <source>
        <dbReference type="ARBA" id="ARBA00023136"/>
    </source>
</evidence>
<dbReference type="RefSeq" id="WP_189620858.1">
    <property type="nucleotide sequence ID" value="NZ_BMZA01000005.1"/>
</dbReference>
<feature type="transmembrane region" description="Helical" evidence="5">
    <location>
        <begin position="71"/>
        <end position="91"/>
    </location>
</feature>
<sequence length="223" mass="23972">MSPIASLILANAAFVGSHFLLSHPLRAGLVSRLGEKAFLGVYSLVSFATFGWIVVAFRAAPMLPLGGGSDVAWALASLLTLVALVLLVGSFKGNPALPDTPIDRIAAARADGVFAITRHPMMWSFALWALAHVLVWPSARTLATAGAMAFLALVGAHLQDRKKERLLGASWRNWEAQTSYWPRLAGFAAVGVSTWLIAVAAWLGLTWVHLWLAGIPAGLWRWL</sequence>
<accession>A0A918PET8</accession>
<dbReference type="EMBL" id="BMZA01000005">
    <property type="protein sequence ID" value="GGZ03461.1"/>
    <property type="molecule type" value="Genomic_DNA"/>
</dbReference>
<organism evidence="7 8">
    <name type="scientific">Novosphingobium colocasiae</name>
    <dbReference type="NCBI Taxonomy" id="1256513"/>
    <lineage>
        <taxon>Bacteria</taxon>
        <taxon>Pseudomonadati</taxon>
        <taxon>Pseudomonadota</taxon>
        <taxon>Alphaproteobacteria</taxon>
        <taxon>Sphingomonadales</taxon>
        <taxon>Sphingomonadaceae</taxon>
        <taxon>Novosphingobium</taxon>
    </lineage>
</organism>
<proteinExistence type="predicted"/>
<comment type="subcellular location">
    <subcellularLocation>
        <location evidence="1">Membrane</location>
        <topology evidence="1">Multi-pass membrane protein</topology>
    </subcellularLocation>
</comment>
<keyword evidence="4 5" id="KW-0472">Membrane</keyword>
<dbReference type="Pfam" id="PF07298">
    <property type="entry name" value="NnrU"/>
    <property type="match status" value="1"/>
</dbReference>
<keyword evidence="3 5" id="KW-1133">Transmembrane helix</keyword>
<keyword evidence="2 5" id="KW-0812">Transmembrane</keyword>
<evidence type="ECO:0000256" key="1">
    <source>
        <dbReference type="ARBA" id="ARBA00004141"/>
    </source>
</evidence>
<evidence type="ECO:0000313" key="8">
    <source>
        <dbReference type="Proteomes" id="UP000648075"/>
    </source>
</evidence>
<evidence type="ECO:0000259" key="6">
    <source>
        <dbReference type="Pfam" id="PF07298"/>
    </source>
</evidence>
<keyword evidence="8" id="KW-1185">Reference proteome</keyword>
<name>A0A918PET8_9SPHN</name>
<feature type="domain" description="NnrU" evidence="6">
    <location>
        <begin position="7"/>
        <end position="216"/>
    </location>
</feature>
<protein>
    <submittedName>
        <fullName evidence="7">NnrU protein</fullName>
    </submittedName>
</protein>
<reference evidence="7" key="2">
    <citation type="submission" date="2020-09" db="EMBL/GenBank/DDBJ databases">
        <authorList>
            <person name="Sun Q."/>
            <person name="Kim S."/>
        </authorList>
    </citation>
    <scope>NUCLEOTIDE SEQUENCE</scope>
    <source>
        <strain evidence="7">KCTC 32255</strain>
    </source>
</reference>
<evidence type="ECO:0000313" key="7">
    <source>
        <dbReference type="EMBL" id="GGZ03461.1"/>
    </source>
</evidence>
<evidence type="ECO:0000256" key="2">
    <source>
        <dbReference type="ARBA" id="ARBA00022692"/>
    </source>
</evidence>